<accession>A0A9P0KU14</accession>
<proteinExistence type="predicted"/>
<comment type="caution">
    <text evidence="2">The sequence shown here is derived from an EMBL/GenBank/DDBJ whole genome shotgun (WGS) entry which is preliminary data.</text>
</comment>
<reference evidence="2" key="1">
    <citation type="submission" date="2022-03" db="EMBL/GenBank/DDBJ databases">
        <authorList>
            <person name="Sayadi A."/>
        </authorList>
    </citation>
    <scope>NUCLEOTIDE SEQUENCE</scope>
</reference>
<evidence type="ECO:0000256" key="1">
    <source>
        <dbReference type="SAM" id="MobiDB-lite"/>
    </source>
</evidence>
<name>A0A9P0KU14_ACAOB</name>
<dbReference type="Proteomes" id="UP001152888">
    <property type="component" value="Unassembled WGS sequence"/>
</dbReference>
<gene>
    <name evidence="2" type="ORF">ACAOBT_LOCUS13980</name>
</gene>
<dbReference type="OrthoDB" id="10051975at2759"/>
<feature type="compositionally biased region" description="Basic and acidic residues" evidence="1">
    <location>
        <begin position="72"/>
        <end position="90"/>
    </location>
</feature>
<dbReference type="EMBL" id="CAKOFQ010006895">
    <property type="protein sequence ID" value="CAH1980431.1"/>
    <property type="molecule type" value="Genomic_DNA"/>
</dbReference>
<organism evidence="2 3">
    <name type="scientific">Acanthoscelides obtectus</name>
    <name type="common">Bean weevil</name>
    <name type="synonym">Bruchus obtectus</name>
    <dbReference type="NCBI Taxonomy" id="200917"/>
    <lineage>
        <taxon>Eukaryota</taxon>
        <taxon>Metazoa</taxon>
        <taxon>Ecdysozoa</taxon>
        <taxon>Arthropoda</taxon>
        <taxon>Hexapoda</taxon>
        <taxon>Insecta</taxon>
        <taxon>Pterygota</taxon>
        <taxon>Neoptera</taxon>
        <taxon>Endopterygota</taxon>
        <taxon>Coleoptera</taxon>
        <taxon>Polyphaga</taxon>
        <taxon>Cucujiformia</taxon>
        <taxon>Chrysomeloidea</taxon>
        <taxon>Chrysomelidae</taxon>
        <taxon>Bruchinae</taxon>
        <taxon>Bruchini</taxon>
        <taxon>Acanthoscelides</taxon>
    </lineage>
</organism>
<dbReference type="AlphaFoldDB" id="A0A9P0KU14"/>
<sequence>METLLASLRREKMKMKKSIETGKGTEEVYTSTWFTFTSLQFILDKNKTKPSLNTMHLCEDEVCHQEGTGSTVEHKASAKVDDPASQEKESSNIAESPQIKRIIQSSGKNRKKAKSTMSSGTESGTERLDQAFQILQSSAKQIKMNVTALEIL</sequence>
<evidence type="ECO:0000313" key="3">
    <source>
        <dbReference type="Proteomes" id="UP001152888"/>
    </source>
</evidence>
<feature type="region of interest" description="Disordered" evidence="1">
    <location>
        <begin position="65"/>
        <end position="126"/>
    </location>
</feature>
<protein>
    <submittedName>
        <fullName evidence="2">Uncharacterized protein</fullName>
    </submittedName>
</protein>
<keyword evidence="3" id="KW-1185">Reference proteome</keyword>
<evidence type="ECO:0000313" key="2">
    <source>
        <dbReference type="EMBL" id="CAH1980431.1"/>
    </source>
</evidence>